<accession>A0A6A6EAB4</accession>
<sequence>MPCINYSVDGYCVHSSCQTVGYRSQLSAECLLNHPPRRIKSHRLIFLAKSITSHHQQIHRQPSPRCSTGRQPGTWQLKDHLGANNDGFAIAGSSCGCVVRPDDVKVTAYGAEKVGNWALLEIGHCWKLKLSRVLEERRRIPYSRMCVPICVIRFFWAGGGHE</sequence>
<dbReference type="EMBL" id="ML994626">
    <property type="protein sequence ID" value="KAF2187722.1"/>
    <property type="molecule type" value="Genomic_DNA"/>
</dbReference>
<reference evidence="1" key="1">
    <citation type="journal article" date="2020" name="Stud. Mycol.">
        <title>101 Dothideomycetes genomes: a test case for predicting lifestyles and emergence of pathogens.</title>
        <authorList>
            <person name="Haridas S."/>
            <person name="Albert R."/>
            <person name="Binder M."/>
            <person name="Bloem J."/>
            <person name="Labutti K."/>
            <person name="Salamov A."/>
            <person name="Andreopoulos B."/>
            <person name="Baker S."/>
            <person name="Barry K."/>
            <person name="Bills G."/>
            <person name="Bluhm B."/>
            <person name="Cannon C."/>
            <person name="Castanera R."/>
            <person name="Culley D."/>
            <person name="Daum C."/>
            <person name="Ezra D."/>
            <person name="Gonzalez J."/>
            <person name="Henrissat B."/>
            <person name="Kuo A."/>
            <person name="Liang C."/>
            <person name="Lipzen A."/>
            <person name="Lutzoni F."/>
            <person name="Magnuson J."/>
            <person name="Mondo S."/>
            <person name="Nolan M."/>
            <person name="Ohm R."/>
            <person name="Pangilinan J."/>
            <person name="Park H.-J."/>
            <person name="Ramirez L."/>
            <person name="Alfaro M."/>
            <person name="Sun H."/>
            <person name="Tritt A."/>
            <person name="Yoshinaga Y."/>
            <person name="Zwiers L.-H."/>
            <person name="Turgeon B."/>
            <person name="Goodwin S."/>
            <person name="Spatafora J."/>
            <person name="Crous P."/>
            <person name="Grigoriev I."/>
        </authorList>
    </citation>
    <scope>NUCLEOTIDE SEQUENCE</scope>
    <source>
        <strain evidence="1">CBS 207.26</strain>
    </source>
</reference>
<organism evidence="1 2">
    <name type="scientific">Zopfia rhizophila CBS 207.26</name>
    <dbReference type="NCBI Taxonomy" id="1314779"/>
    <lineage>
        <taxon>Eukaryota</taxon>
        <taxon>Fungi</taxon>
        <taxon>Dikarya</taxon>
        <taxon>Ascomycota</taxon>
        <taxon>Pezizomycotina</taxon>
        <taxon>Dothideomycetes</taxon>
        <taxon>Dothideomycetes incertae sedis</taxon>
        <taxon>Zopfiaceae</taxon>
        <taxon>Zopfia</taxon>
    </lineage>
</organism>
<evidence type="ECO:0000313" key="2">
    <source>
        <dbReference type="Proteomes" id="UP000800200"/>
    </source>
</evidence>
<evidence type="ECO:0000313" key="1">
    <source>
        <dbReference type="EMBL" id="KAF2187722.1"/>
    </source>
</evidence>
<proteinExistence type="predicted"/>
<dbReference type="AlphaFoldDB" id="A0A6A6EAB4"/>
<dbReference type="Proteomes" id="UP000800200">
    <property type="component" value="Unassembled WGS sequence"/>
</dbReference>
<protein>
    <submittedName>
        <fullName evidence="1">Uncharacterized protein</fullName>
    </submittedName>
</protein>
<name>A0A6A6EAB4_9PEZI</name>
<keyword evidence="2" id="KW-1185">Reference proteome</keyword>
<gene>
    <name evidence="1" type="ORF">K469DRAFT_105182</name>
</gene>